<dbReference type="RefSeq" id="WP_251912844.1">
    <property type="nucleotide sequence ID" value="NZ_JAMRXG010000006.1"/>
</dbReference>
<accession>A0A9X2EAS3</accession>
<evidence type="ECO:0000313" key="2">
    <source>
        <dbReference type="Proteomes" id="UP001139157"/>
    </source>
</evidence>
<proteinExistence type="predicted"/>
<comment type="caution">
    <text evidence="1">The sequence shown here is derived from an EMBL/GenBank/DDBJ whole genome shotgun (WGS) entry which is preliminary data.</text>
</comment>
<evidence type="ECO:0000313" key="1">
    <source>
        <dbReference type="EMBL" id="MCM6774931.1"/>
    </source>
</evidence>
<gene>
    <name evidence="1" type="ORF">NDR86_15760</name>
</gene>
<dbReference type="Proteomes" id="UP001139157">
    <property type="component" value="Unassembled WGS sequence"/>
</dbReference>
<reference evidence="1" key="1">
    <citation type="submission" date="2022-06" db="EMBL/GenBank/DDBJ databases">
        <title>Novel species in genus nocardia.</title>
        <authorList>
            <person name="Li F."/>
        </authorList>
    </citation>
    <scope>NUCLEOTIDE SEQUENCE</scope>
    <source>
        <strain evidence="1">CDC141</strain>
    </source>
</reference>
<name>A0A9X2EAS3_9NOCA</name>
<dbReference type="EMBL" id="JAMRXG010000006">
    <property type="protein sequence ID" value="MCM6774931.1"/>
    <property type="molecule type" value="Genomic_DNA"/>
</dbReference>
<sequence length="52" mass="5778">MTRWISLFGAVAVSVLAAWFAALFATAARDLRDETQVIAARARRAQLTREDL</sequence>
<protein>
    <submittedName>
        <fullName evidence="1">Uncharacterized protein</fullName>
    </submittedName>
</protein>
<organism evidence="1 2">
    <name type="scientific">Nocardia pulmonis</name>
    <dbReference type="NCBI Taxonomy" id="2951408"/>
    <lineage>
        <taxon>Bacteria</taxon>
        <taxon>Bacillati</taxon>
        <taxon>Actinomycetota</taxon>
        <taxon>Actinomycetes</taxon>
        <taxon>Mycobacteriales</taxon>
        <taxon>Nocardiaceae</taxon>
        <taxon>Nocardia</taxon>
    </lineage>
</organism>
<dbReference type="AlphaFoldDB" id="A0A9X2EAS3"/>
<keyword evidence="2" id="KW-1185">Reference proteome</keyword>